<sequence>MALQLKMTIHIPVKLATVTHGNTKHGIATHVSTHRFIGGFSYVPATERHLMAAVARQPISAYIEMDEKALWDYERQQHLQRSLWHRIEPCRPRCGIRD</sequence>
<evidence type="ECO:0000313" key="1">
    <source>
        <dbReference type="EMBL" id="RWR97441.1"/>
    </source>
</evidence>
<dbReference type="EMBL" id="QPKB01000013">
    <property type="protein sequence ID" value="RWR97441.1"/>
    <property type="molecule type" value="Genomic_DNA"/>
</dbReference>
<accession>A0A3S3PB63</accession>
<organism evidence="1 2">
    <name type="scientific">Cinnamomum micranthum f. kanehirae</name>
    <dbReference type="NCBI Taxonomy" id="337451"/>
    <lineage>
        <taxon>Eukaryota</taxon>
        <taxon>Viridiplantae</taxon>
        <taxon>Streptophyta</taxon>
        <taxon>Embryophyta</taxon>
        <taxon>Tracheophyta</taxon>
        <taxon>Spermatophyta</taxon>
        <taxon>Magnoliopsida</taxon>
        <taxon>Magnoliidae</taxon>
        <taxon>Laurales</taxon>
        <taxon>Lauraceae</taxon>
        <taxon>Cinnamomum</taxon>
    </lineage>
</organism>
<dbReference type="Proteomes" id="UP000283530">
    <property type="component" value="Unassembled WGS sequence"/>
</dbReference>
<name>A0A3S3PB63_9MAGN</name>
<gene>
    <name evidence="1" type="ORF">CKAN_02687500</name>
</gene>
<keyword evidence="2" id="KW-1185">Reference proteome</keyword>
<protein>
    <submittedName>
        <fullName evidence="1">Uncharacterized protein</fullName>
    </submittedName>
</protein>
<dbReference type="AlphaFoldDB" id="A0A3S3PB63"/>
<proteinExistence type="predicted"/>
<reference evidence="1 2" key="1">
    <citation type="journal article" date="2019" name="Nat. Plants">
        <title>Stout camphor tree genome fills gaps in understanding of flowering plant genome evolution.</title>
        <authorList>
            <person name="Chaw S.M."/>
            <person name="Liu Y.C."/>
            <person name="Wu Y.W."/>
            <person name="Wang H.Y."/>
            <person name="Lin C.I."/>
            <person name="Wu C.S."/>
            <person name="Ke H.M."/>
            <person name="Chang L.Y."/>
            <person name="Hsu C.Y."/>
            <person name="Yang H.T."/>
            <person name="Sudianto E."/>
            <person name="Hsu M.H."/>
            <person name="Wu K.P."/>
            <person name="Wang L.N."/>
            <person name="Leebens-Mack J.H."/>
            <person name="Tsai I.J."/>
        </authorList>
    </citation>
    <scope>NUCLEOTIDE SEQUENCE [LARGE SCALE GENOMIC DNA]</scope>
    <source>
        <strain evidence="2">cv. Chaw 1501</strain>
        <tissue evidence="1">Young leaves</tissue>
    </source>
</reference>
<comment type="caution">
    <text evidence="1">The sequence shown here is derived from an EMBL/GenBank/DDBJ whole genome shotgun (WGS) entry which is preliminary data.</text>
</comment>
<evidence type="ECO:0000313" key="2">
    <source>
        <dbReference type="Proteomes" id="UP000283530"/>
    </source>
</evidence>